<keyword evidence="8" id="KW-1185">Reference proteome</keyword>
<dbReference type="PANTHER" id="PTHR31302">
    <property type="entry name" value="TRANSMEMBRANE PROTEIN WITH METALLOPHOSPHOESTERASE DOMAIN-RELATED"/>
    <property type="match status" value="1"/>
</dbReference>
<feature type="domain" description="Calcineurin-like phosphoesterase" evidence="6">
    <location>
        <begin position="71"/>
        <end position="238"/>
    </location>
</feature>
<evidence type="ECO:0000256" key="2">
    <source>
        <dbReference type="ARBA" id="ARBA00022723"/>
    </source>
</evidence>
<comment type="cofactor">
    <cofactor evidence="1">
        <name>a divalent metal cation</name>
        <dbReference type="ChEBI" id="CHEBI:60240"/>
    </cofactor>
</comment>
<keyword evidence="2" id="KW-0479">Metal-binding</keyword>
<dbReference type="EMBL" id="ADHJ01000008">
    <property type="protein sequence ID" value="EFU43183.1"/>
    <property type="molecule type" value="Genomic_DNA"/>
</dbReference>
<name>A0A2R9T0R0_9BACL</name>
<dbReference type="InterPro" id="IPR004843">
    <property type="entry name" value="Calcineurin-like_PHP"/>
</dbReference>
<evidence type="ECO:0000256" key="5">
    <source>
        <dbReference type="SAM" id="Phobius"/>
    </source>
</evidence>
<keyword evidence="5" id="KW-0472">Membrane</keyword>
<evidence type="ECO:0000256" key="1">
    <source>
        <dbReference type="ARBA" id="ARBA00001968"/>
    </source>
</evidence>
<dbReference type="GO" id="GO:0009245">
    <property type="term" value="P:lipid A biosynthetic process"/>
    <property type="evidence" value="ECO:0007669"/>
    <property type="project" value="TreeGrafter"/>
</dbReference>
<evidence type="ECO:0000256" key="3">
    <source>
        <dbReference type="ARBA" id="ARBA00022801"/>
    </source>
</evidence>
<dbReference type="InterPro" id="IPR029052">
    <property type="entry name" value="Metallo-depent_PP-like"/>
</dbReference>
<dbReference type="FunFam" id="3.60.21.10:FF:000028">
    <property type="entry name" value="Putative metallophosphoesterase"/>
    <property type="match status" value="1"/>
</dbReference>
<evidence type="ECO:0000313" key="7">
    <source>
        <dbReference type="EMBL" id="EFU43183.1"/>
    </source>
</evidence>
<dbReference type="CDD" id="cd07385">
    <property type="entry name" value="MPP_YkuE_C"/>
    <property type="match status" value="1"/>
</dbReference>
<dbReference type="PANTHER" id="PTHR31302:SF25">
    <property type="entry name" value="PHOSPHOESTERASE"/>
    <property type="match status" value="1"/>
</dbReference>
<dbReference type="KEGG" id="pvo:PVOR_04318"/>
<dbReference type="Pfam" id="PF00149">
    <property type="entry name" value="Metallophos"/>
    <property type="match status" value="1"/>
</dbReference>
<dbReference type="GO" id="GO:0008758">
    <property type="term" value="F:UDP-2,3-diacylglucosamine hydrolase activity"/>
    <property type="evidence" value="ECO:0007669"/>
    <property type="project" value="TreeGrafter"/>
</dbReference>
<dbReference type="AlphaFoldDB" id="A0A2R9T0R0"/>
<reference evidence="7 8" key="1">
    <citation type="journal article" date="2010" name="BMC Genomics">
        <title>Genome sequence of the pattern forming Paenibacillus vortex bacterium reveals potential for thriving in complex environments.</title>
        <authorList>
            <person name="Sirota-Madi A."/>
            <person name="Olender T."/>
            <person name="Helman Y."/>
            <person name="Ingham C."/>
            <person name="Brainis I."/>
            <person name="Roth D."/>
            <person name="Hagi E."/>
            <person name="Brodsky L."/>
            <person name="Leshkowitz D."/>
            <person name="Galatenko V."/>
            <person name="Nikolaev V."/>
            <person name="Mugasimangalam R.C."/>
            <person name="Bransburg-Zabary S."/>
            <person name="Gutnick D.L."/>
            <person name="Lancet D."/>
            <person name="Ben-Jacob E."/>
        </authorList>
    </citation>
    <scope>NUCLEOTIDE SEQUENCE [LARGE SCALE GENOMIC DNA]</scope>
    <source>
        <strain evidence="7 8">V453</strain>
    </source>
</reference>
<evidence type="ECO:0000259" key="6">
    <source>
        <dbReference type="Pfam" id="PF00149"/>
    </source>
</evidence>
<organism evidence="7 8">
    <name type="scientific">Paenibacillus vortex V453</name>
    <dbReference type="NCBI Taxonomy" id="715225"/>
    <lineage>
        <taxon>Bacteria</taxon>
        <taxon>Bacillati</taxon>
        <taxon>Bacillota</taxon>
        <taxon>Bacilli</taxon>
        <taxon>Bacillales</taxon>
        <taxon>Paenibacillaceae</taxon>
        <taxon>Paenibacillus</taxon>
    </lineage>
</organism>
<keyword evidence="3" id="KW-0378">Hydrolase</keyword>
<accession>A0A2R9T0R0</accession>
<evidence type="ECO:0000256" key="4">
    <source>
        <dbReference type="ARBA" id="ARBA00061089"/>
    </source>
</evidence>
<evidence type="ECO:0000313" key="8">
    <source>
        <dbReference type="Proteomes" id="UP000003094"/>
    </source>
</evidence>
<sequence length="305" mass="33430">MLDHDGVQAKAAAAGMGKSPRPLRVIVWIVIGMLLLTAGTYYYATQIEPSRLTVTHHTVESPNLSQSFHGIKIAQFSDTHLGESYSNRQLRQLVQRLNREKPDLVVFTGDLFDSVWRSPASIKEVPDILSEIEAPLGKFAVYGNHDRGGGGSRVYQEYMKKAGFRVLVNDTANLTLGSGETMTVAGLDDYLLGRPDAEGTLSDLSEDHFNMLLVHEPDVADRLLGYPIDLILSGHSHGGQVNVPVLGAWIRTSLADKYISGMYDIPGSEREARLYVNRGIGTTRFKIRLGNPPEISVFTLHSGAG</sequence>
<protein>
    <submittedName>
        <fullName evidence="7">Ser/Thr protein phosphatase family protein</fullName>
    </submittedName>
</protein>
<keyword evidence="5" id="KW-1133">Transmembrane helix</keyword>
<keyword evidence="5" id="KW-0812">Transmembrane</keyword>
<dbReference type="GO" id="GO:0016020">
    <property type="term" value="C:membrane"/>
    <property type="evidence" value="ECO:0007669"/>
    <property type="project" value="GOC"/>
</dbReference>
<dbReference type="Gene3D" id="3.60.21.10">
    <property type="match status" value="1"/>
</dbReference>
<dbReference type="SUPFAM" id="SSF56300">
    <property type="entry name" value="Metallo-dependent phosphatases"/>
    <property type="match status" value="1"/>
</dbReference>
<dbReference type="InterPro" id="IPR051158">
    <property type="entry name" value="Metallophosphoesterase_sf"/>
</dbReference>
<dbReference type="Proteomes" id="UP000003094">
    <property type="component" value="Unassembled WGS sequence"/>
</dbReference>
<gene>
    <name evidence="7" type="ORF">PVOR_04318</name>
</gene>
<proteinExistence type="inferred from homology"/>
<dbReference type="GO" id="GO:0046872">
    <property type="term" value="F:metal ion binding"/>
    <property type="evidence" value="ECO:0007669"/>
    <property type="project" value="UniProtKB-KW"/>
</dbReference>
<comment type="caution">
    <text evidence="7">The sequence shown here is derived from an EMBL/GenBank/DDBJ whole genome shotgun (WGS) entry which is preliminary data.</text>
</comment>
<feature type="transmembrane region" description="Helical" evidence="5">
    <location>
        <begin position="25"/>
        <end position="44"/>
    </location>
</feature>
<comment type="similarity">
    <text evidence="4">Belongs to the metallophosphoesterase superfamily.</text>
</comment>